<evidence type="ECO:0000256" key="7">
    <source>
        <dbReference type="ARBA" id="ARBA00022741"/>
    </source>
</evidence>
<gene>
    <name evidence="15" type="ORF">GEU84_001815</name>
</gene>
<evidence type="ECO:0000313" key="15">
    <source>
        <dbReference type="EMBL" id="NUB43107.1"/>
    </source>
</evidence>
<dbReference type="PANTHER" id="PTHR41523">
    <property type="entry name" value="TWO-COMPONENT SYSTEM SENSOR PROTEIN"/>
    <property type="match status" value="1"/>
</dbReference>
<comment type="catalytic activity">
    <reaction evidence="1">
        <text>ATP + protein L-histidine = ADP + protein N-phospho-L-histidine.</text>
        <dbReference type="EC" id="2.7.13.3"/>
    </reaction>
</comment>
<keyword evidence="12 13" id="KW-0472">Membrane</keyword>
<dbReference type="EMBL" id="WHUT02000001">
    <property type="protein sequence ID" value="NUB43107.1"/>
    <property type="molecule type" value="Genomic_DNA"/>
</dbReference>
<keyword evidence="5" id="KW-0808">Transferase</keyword>
<dbReference type="SMART" id="SM00387">
    <property type="entry name" value="HATPase_c"/>
    <property type="match status" value="1"/>
</dbReference>
<dbReference type="Gene3D" id="1.20.120.620">
    <property type="entry name" value="Backbone structure of the membrane domain of e. Coli histidine kinase receptor kdpd"/>
    <property type="match status" value="1"/>
</dbReference>
<organism evidence="15 16">
    <name type="scientific">Fertoeibacter niger</name>
    <dbReference type="NCBI Taxonomy" id="2656921"/>
    <lineage>
        <taxon>Bacteria</taxon>
        <taxon>Pseudomonadati</taxon>
        <taxon>Pseudomonadota</taxon>
        <taxon>Alphaproteobacteria</taxon>
        <taxon>Rhodobacterales</taxon>
        <taxon>Paracoccaceae</taxon>
        <taxon>Fertoeibacter</taxon>
    </lineage>
</organism>
<dbReference type="GO" id="GO:0005524">
    <property type="term" value="F:ATP binding"/>
    <property type="evidence" value="ECO:0007669"/>
    <property type="project" value="UniProtKB-KW"/>
</dbReference>
<feature type="transmembrane region" description="Helical" evidence="13">
    <location>
        <begin position="48"/>
        <end position="81"/>
    </location>
</feature>
<feature type="transmembrane region" description="Helical" evidence="13">
    <location>
        <begin position="16"/>
        <end position="36"/>
    </location>
</feature>
<evidence type="ECO:0000256" key="13">
    <source>
        <dbReference type="SAM" id="Phobius"/>
    </source>
</evidence>
<evidence type="ECO:0000256" key="8">
    <source>
        <dbReference type="ARBA" id="ARBA00022777"/>
    </source>
</evidence>
<evidence type="ECO:0000256" key="11">
    <source>
        <dbReference type="ARBA" id="ARBA00023012"/>
    </source>
</evidence>
<feature type="domain" description="Histidine kinase" evidence="14">
    <location>
        <begin position="141"/>
        <end position="334"/>
    </location>
</feature>
<dbReference type="Pfam" id="PF07568">
    <property type="entry name" value="HisKA_2"/>
    <property type="match status" value="1"/>
</dbReference>
<evidence type="ECO:0000256" key="9">
    <source>
        <dbReference type="ARBA" id="ARBA00022840"/>
    </source>
</evidence>
<dbReference type="InterPro" id="IPR025201">
    <property type="entry name" value="KdpD_TM"/>
</dbReference>
<dbReference type="EC" id="2.7.13.3" evidence="3"/>
<dbReference type="InterPro" id="IPR011495">
    <property type="entry name" value="Sig_transdc_His_kin_sub2_dim/P"/>
</dbReference>
<reference evidence="15" key="1">
    <citation type="submission" date="2020-05" db="EMBL/GenBank/DDBJ databases">
        <title>Fertoebacter nigrum gen. nov., sp. nov., a new member of the family Rhodobacteraceae.</title>
        <authorList>
            <person name="Szuroczki S."/>
            <person name="Abbaszade G."/>
            <person name="Buni D."/>
            <person name="Schumann P."/>
            <person name="Toth E."/>
        </authorList>
    </citation>
    <scope>NUCLEOTIDE SEQUENCE</scope>
    <source>
        <strain evidence="15">RG-N-1a</strain>
    </source>
</reference>
<protein>
    <recommendedName>
        <fullName evidence="3">histidine kinase</fullName>
        <ecNumber evidence="3">2.7.13.3</ecNumber>
    </recommendedName>
</protein>
<dbReference type="GO" id="GO:0004673">
    <property type="term" value="F:protein histidine kinase activity"/>
    <property type="evidence" value="ECO:0007669"/>
    <property type="project" value="UniProtKB-EC"/>
</dbReference>
<evidence type="ECO:0000256" key="2">
    <source>
        <dbReference type="ARBA" id="ARBA00004141"/>
    </source>
</evidence>
<keyword evidence="11" id="KW-0902">Two-component regulatory system</keyword>
<evidence type="ECO:0000256" key="3">
    <source>
        <dbReference type="ARBA" id="ARBA00012438"/>
    </source>
</evidence>
<keyword evidence="4" id="KW-0597">Phosphoprotein</keyword>
<keyword evidence="8" id="KW-0418">Kinase</keyword>
<evidence type="ECO:0000256" key="5">
    <source>
        <dbReference type="ARBA" id="ARBA00022679"/>
    </source>
</evidence>
<dbReference type="InterPro" id="IPR038318">
    <property type="entry name" value="KdpD_sf"/>
</dbReference>
<dbReference type="InterPro" id="IPR005467">
    <property type="entry name" value="His_kinase_dom"/>
</dbReference>
<evidence type="ECO:0000259" key="14">
    <source>
        <dbReference type="PROSITE" id="PS50109"/>
    </source>
</evidence>
<dbReference type="InterPro" id="IPR003594">
    <property type="entry name" value="HATPase_dom"/>
</dbReference>
<keyword evidence="10 13" id="KW-1133">Transmembrane helix</keyword>
<keyword evidence="16" id="KW-1185">Reference proteome</keyword>
<name>A0A8X8GU21_9RHOB</name>
<evidence type="ECO:0000256" key="10">
    <source>
        <dbReference type="ARBA" id="ARBA00022989"/>
    </source>
</evidence>
<dbReference type="InterPro" id="IPR036890">
    <property type="entry name" value="HATPase_C_sf"/>
</dbReference>
<dbReference type="Pfam" id="PF13493">
    <property type="entry name" value="DUF4118"/>
    <property type="match status" value="1"/>
</dbReference>
<comment type="caution">
    <text evidence="15">The sequence shown here is derived from an EMBL/GenBank/DDBJ whole genome shotgun (WGS) entry which is preliminary data.</text>
</comment>
<dbReference type="AlphaFoldDB" id="A0A8X8GU21"/>
<proteinExistence type="predicted"/>
<dbReference type="PROSITE" id="PS50109">
    <property type="entry name" value="HIS_KIN"/>
    <property type="match status" value="1"/>
</dbReference>
<evidence type="ECO:0000256" key="4">
    <source>
        <dbReference type="ARBA" id="ARBA00022553"/>
    </source>
</evidence>
<evidence type="ECO:0000256" key="12">
    <source>
        <dbReference type="ARBA" id="ARBA00023136"/>
    </source>
</evidence>
<dbReference type="SUPFAM" id="SSF55874">
    <property type="entry name" value="ATPase domain of HSP90 chaperone/DNA topoisomerase II/histidine kinase"/>
    <property type="match status" value="1"/>
</dbReference>
<keyword evidence="9" id="KW-0067">ATP-binding</keyword>
<comment type="subcellular location">
    <subcellularLocation>
        <location evidence="2">Membrane</location>
        <topology evidence="2">Multi-pass membrane protein</topology>
    </subcellularLocation>
</comment>
<evidence type="ECO:0000256" key="6">
    <source>
        <dbReference type="ARBA" id="ARBA00022692"/>
    </source>
</evidence>
<dbReference type="GO" id="GO:0016020">
    <property type="term" value="C:membrane"/>
    <property type="evidence" value="ECO:0007669"/>
    <property type="project" value="UniProtKB-SubCell"/>
</dbReference>
<feature type="transmembrane region" description="Helical" evidence="13">
    <location>
        <begin position="93"/>
        <end position="118"/>
    </location>
</feature>
<dbReference type="Proteomes" id="UP000484076">
    <property type="component" value="Unassembled WGS sequence"/>
</dbReference>
<sequence length="337" mass="35902">MLYRLSSWALDARVAPARWTVAVAGFASAFGLRFALDGDLPPGFPYLTFFPAVILTTFFAGLWPGIAVASASGLAAWYFFIPPFYSFGLTGDTVLALGFYGVIAATDIALIHLMHIALRDLSAERRVSADLAEQRKLMFHELQHRVSNNLATVAGLLKLQRRSIADETARHALEQAVGRINLVSKMQRMLHDPAAQQIDFGRFLAEMAQSMVEATGSTERIALQIAVKPVLVVSDQAIPLGLIATELVSNALEHGFGEHAPGTLSVTFGREGETARLEISDTGAGLPPGFDLATTSSLGISIARQFAQQLDASLTLENRPGGGAVSVLVFPVAGAAG</sequence>
<dbReference type="Gene3D" id="3.30.565.10">
    <property type="entry name" value="Histidine kinase-like ATPase, C-terminal domain"/>
    <property type="match status" value="1"/>
</dbReference>
<keyword evidence="6 13" id="KW-0812">Transmembrane</keyword>
<dbReference type="GO" id="GO:0000160">
    <property type="term" value="P:phosphorelay signal transduction system"/>
    <property type="evidence" value="ECO:0007669"/>
    <property type="project" value="UniProtKB-KW"/>
</dbReference>
<dbReference type="Pfam" id="PF02518">
    <property type="entry name" value="HATPase_c"/>
    <property type="match status" value="1"/>
</dbReference>
<evidence type="ECO:0000313" key="16">
    <source>
        <dbReference type="Proteomes" id="UP000484076"/>
    </source>
</evidence>
<evidence type="ECO:0000256" key="1">
    <source>
        <dbReference type="ARBA" id="ARBA00000085"/>
    </source>
</evidence>
<accession>A0A8X8GU21</accession>
<keyword evidence="7" id="KW-0547">Nucleotide-binding</keyword>
<dbReference type="PANTHER" id="PTHR41523:SF8">
    <property type="entry name" value="ETHYLENE RESPONSE SENSOR PROTEIN"/>
    <property type="match status" value="1"/>
</dbReference>
<dbReference type="RefSeq" id="WP_152823783.1">
    <property type="nucleotide sequence ID" value="NZ_WHUT02000001.1"/>
</dbReference>